<comment type="similarity">
    <text evidence="1">Belongs to the sigma-70 factor family. ECF subfamily.</text>
</comment>
<evidence type="ECO:0000313" key="9">
    <source>
        <dbReference type="Proteomes" id="UP000316612"/>
    </source>
</evidence>
<dbReference type="CDD" id="cd06171">
    <property type="entry name" value="Sigma70_r4"/>
    <property type="match status" value="1"/>
</dbReference>
<dbReference type="AlphaFoldDB" id="A0A4Y4DMI9"/>
<dbReference type="InterPro" id="IPR013249">
    <property type="entry name" value="RNA_pol_sigma70_r4_t2"/>
</dbReference>
<dbReference type="InterPro" id="IPR032710">
    <property type="entry name" value="NTF2-like_dom_sf"/>
</dbReference>
<evidence type="ECO:0000256" key="4">
    <source>
        <dbReference type="ARBA" id="ARBA00023082"/>
    </source>
</evidence>
<dbReference type="GO" id="GO:0006352">
    <property type="term" value="P:DNA-templated transcription initiation"/>
    <property type="evidence" value="ECO:0007669"/>
    <property type="project" value="InterPro"/>
</dbReference>
<comment type="subunit">
    <text evidence="2">Interacts transiently with the RNA polymerase catalytic core formed by RpoA, RpoB, RpoC and RpoZ (2 alpha, 1 beta, 1 beta' and 1 omega subunit) to form the RNA polymerase holoenzyme that can initiate transcription.</text>
</comment>
<dbReference type="Gene3D" id="3.10.450.50">
    <property type="match status" value="1"/>
</dbReference>
<dbReference type="Pfam" id="PF08281">
    <property type="entry name" value="Sigma70_r4_2"/>
    <property type="match status" value="1"/>
</dbReference>
<organism evidence="8 9">
    <name type="scientific">Glutamicibacter uratoxydans</name>
    <name type="common">Arthrobacter uratoxydans</name>
    <dbReference type="NCBI Taxonomy" id="43667"/>
    <lineage>
        <taxon>Bacteria</taxon>
        <taxon>Bacillati</taxon>
        <taxon>Actinomycetota</taxon>
        <taxon>Actinomycetes</taxon>
        <taxon>Micrococcales</taxon>
        <taxon>Micrococcaceae</taxon>
        <taxon>Glutamicibacter</taxon>
    </lineage>
</organism>
<evidence type="ECO:0000256" key="3">
    <source>
        <dbReference type="ARBA" id="ARBA00023015"/>
    </source>
</evidence>
<dbReference type="Gene3D" id="1.10.10.10">
    <property type="entry name" value="Winged helix-like DNA-binding domain superfamily/Winged helix DNA-binding domain"/>
    <property type="match status" value="1"/>
</dbReference>
<dbReference type="PANTHER" id="PTHR30173:SF36">
    <property type="entry name" value="ECF RNA POLYMERASE SIGMA FACTOR SIGJ"/>
    <property type="match status" value="1"/>
</dbReference>
<dbReference type="GO" id="GO:0003677">
    <property type="term" value="F:DNA binding"/>
    <property type="evidence" value="ECO:0007669"/>
    <property type="project" value="InterPro"/>
</dbReference>
<dbReference type="PANTHER" id="PTHR30173">
    <property type="entry name" value="SIGMA 19 FACTOR"/>
    <property type="match status" value="1"/>
</dbReference>
<gene>
    <name evidence="8" type="ORF">AUR04nite_03870</name>
</gene>
<dbReference type="InterPro" id="IPR036388">
    <property type="entry name" value="WH-like_DNA-bd_sf"/>
</dbReference>
<dbReference type="SUPFAM" id="SSF54427">
    <property type="entry name" value="NTF2-like"/>
    <property type="match status" value="1"/>
</dbReference>
<dbReference type="Pfam" id="PF04542">
    <property type="entry name" value="Sigma70_r2"/>
    <property type="match status" value="1"/>
</dbReference>
<dbReference type="NCBIfam" id="TIGR02937">
    <property type="entry name" value="sigma70-ECF"/>
    <property type="match status" value="1"/>
</dbReference>
<protein>
    <submittedName>
        <fullName evidence="8">RNA polymerase sigma factor</fullName>
    </submittedName>
</protein>
<dbReference type="GO" id="GO:0016987">
    <property type="term" value="F:sigma factor activity"/>
    <property type="evidence" value="ECO:0007669"/>
    <property type="project" value="UniProtKB-KW"/>
</dbReference>
<dbReference type="RefSeq" id="WP_141361406.1">
    <property type="nucleotide sequence ID" value="NZ_BJNY01000002.1"/>
</dbReference>
<dbReference type="InterPro" id="IPR013324">
    <property type="entry name" value="RNA_pol_sigma_r3/r4-like"/>
</dbReference>
<accession>A0A4Y4DMI9</accession>
<reference evidence="8 9" key="1">
    <citation type="submission" date="2019-06" db="EMBL/GenBank/DDBJ databases">
        <title>Whole genome shotgun sequence of Glutamicibacter uratoxydans NBRC 15515.</title>
        <authorList>
            <person name="Hosoyama A."/>
            <person name="Uohara A."/>
            <person name="Ohji S."/>
            <person name="Ichikawa N."/>
        </authorList>
    </citation>
    <scope>NUCLEOTIDE SEQUENCE [LARGE SCALE GENOMIC DNA]</scope>
    <source>
        <strain evidence="8 9">NBRC 15515</strain>
    </source>
</reference>
<evidence type="ECO:0000259" key="6">
    <source>
        <dbReference type="Pfam" id="PF04542"/>
    </source>
</evidence>
<feature type="domain" description="RNA polymerase sigma-70 region 2" evidence="6">
    <location>
        <begin position="11"/>
        <end position="69"/>
    </location>
</feature>
<dbReference type="SUPFAM" id="SSF88946">
    <property type="entry name" value="Sigma2 domain of RNA polymerase sigma factors"/>
    <property type="match status" value="1"/>
</dbReference>
<dbReference type="InterPro" id="IPR007627">
    <property type="entry name" value="RNA_pol_sigma70_r2"/>
</dbReference>
<feature type="domain" description="RNA polymerase sigma factor 70 region 4 type 2" evidence="7">
    <location>
        <begin position="104"/>
        <end position="154"/>
    </location>
</feature>
<keyword evidence="9" id="KW-1185">Reference proteome</keyword>
<dbReference type="OrthoDB" id="3211555at2"/>
<dbReference type="Proteomes" id="UP000316612">
    <property type="component" value="Unassembled WGS sequence"/>
</dbReference>
<keyword evidence="4" id="KW-0731">Sigma factor</keyword>
<dbReference type="InterPro" id="IPR052704">
    <property type="entry name" value="ECF_Sigma-70_Domain"/>
</dbReference>
<name>A0A4Y4DMI9_GLUUR</name>
<dbReference type="InterPro" id="IPR013325">
    <property type="entry name" value="RNA_pol_sigma_r2"/>
</dbReference>
<evidence type="ECO:0000256" key="2">
    <source>
        <dbReference type="ARBA" id="ARBA00011344"/>
    </source>
</evidence>
<dbReference type="InterPro" id="IPR014284">
    <property type="entry name" value="RNA_pol_sigma-70_dom"/>
</dbReference>
<keyword evidence="5" id="KW-0804">Transcription</keyword>
<evidence type="ECO:0000256" key="1">
    <source>
        <dbReference type="ARBA" id="ARBA00010641"/>
    </source>
</evidence>
<evidence type="ECO:0000259" key="7">
    <source>
        <dbReference type="Pfam" id="PF08281"/>
    </source>
</evidence>
<sequence length="283" mass="30797">MADTLQAWADEQPRLTMLAYNMLGVWAEAQDVVSAVGEQVLGAKEVRNPAAYLTTLTTRRAIDVLRSARATRTQYIGPWLPEPVDERTLPEDAAIRSSMLRVGLLHILEQLPETARAAYVLHHALGYTAPQIAQVLGSTPAAVRQMLHRAKAKLDAQRATEHDPAKVAGMLDRIIEAINNDDAAAVASLLHDGAVLYNDGGGIISAARNPVFGSAKVTRFLLGVAQRNPGRVLERRIVNGEPAVLFTLPYRTDLLGLELDDGRIRTLWQICNPHKLGSLGLDA</sequence>
<evidence type="ECO:0000313" key="8">
    <source>
        <dbReference type="EMBL" id="GED04855.1"/>
    </source>
</evidence>
<dbReference type="SUPFAM" id="SSF88659">
    <property type="entry name" value="Sigma3 and sigma4 domains of RNA polymerase sigma factors"/>
    <property type="match status" value="1"/>
</dbReference>
<evidence type="ECO:0000256" key="5">
    <source>
        <dbReference type="ARBA" id="ARBA00023163"/>
    </source>
</evidence>
<keyword evidence="3" id="KW-0805">Transcription regulation</keyword>
<dbReference type="EMBL" id="BJNY01000002">
    <property type="protein sequence ID" value="GED04855.1"/>
    <property type="molecule type" value="Genomic_DNA"/>
</dbReference>
<comment type="caution">
    <text evidence="8">The sequence shown here is derived from an EMBL/GenBank/DDBJ whole genome shotgun (WGS) entry which is preliminary data.</text>
</comment>
<proteinExistence type="inferred from homology"/>